<evidence type="ECO:0000256" key="1">
    <source>
        <dbReference type="SAM" id="MobiDB-lite"/>
    </source>
</evidence>
<feature type="compositionally biased region" description="Acidic residues" evidence="1">
    <location>
        <begin position="1"/>
        <end position="11"/>
    </location>
</feature>
<dbReference type="AlphaFoldDB" id="A0A2S9YI70"/>
<dbReference type="EMBL" id="PVNL01000101">
    <property type="protein sequence ID" value="PRQ04779.1"/>
    <property type="molecule type" value="Genomic_DNA"/>
</dbReference>
<protein>
    <submittedName>
        <fullName evidence="3">Uncharacterized protein</fullName>
    </submittedName>
</protein>
<gene>
    <name evidence="3" type="ORF">ENSA7_49520</name>
</gene>
<organism evidence="3 4">
    <name type="scientific">Enhygromyxa salina</name>
    <dbReference type="NCBI Taxonomy" id="215803"/>
    <lineage>
        <taxon>Bacteria</taxon>
        <taxon>Pseudomonadati</taxon>
        <taxon>Myxococcota</taxon>
        <taxon>Polyangia</taxon>
        <taxon>Nannocystales</taxon>
        <taxon>Nannocystaceae</taxon>
        <taxon>Enhygromyxa</taxon>
    </lineage>
</organism>
<accession>A0A2S9YI70</accession>
<evidence type="ECO:0000256" key="2">
    <source>
        <dbReference type="SAM" id="Phobius"/>
    </source>
</evidence>
<keyword evidence="2" id="KW-1133">Transmembrane helix</keyword>
<comment type="caution">
    <text evidence="3">The sequence shown here is derived from an EMBL/GenBank/DDBJ whole genome shotgun (WGS) entry which is preliminary data.</text>
</comment>
<keyword evidence="2" id="KW-0472">Membrane</keyword>
<proteinExistence type="predicted"/>
<evidence type="ECO:0000313" key="4">
    <source>
        <dbReference type="Proteomes" id="UP000238823"/>
    </source>
</evidence>
<keyword evidence="2" id="KW-0812">Transmembrane</keyword>
<dbReference type="Proteomes" id="UP000238823">
    <property type="component" value="Unassembled WGS sequence"/>
</dbReference>
<dbReference type="RefSeq" id="WP_106091854.1">
    <property type="nucleotide sequence ID" value="NZ_PVNL01000101.1"/>
</dbReference>
<feature type="transmembrane region" description="Helical" evidence="2">
    <location>
        <begin position="158"/>
        <end position="178"/>
    </location>
</feature>
<feature type="region of interest" description="Disordered" evidence="1">
    <location>
        <begin position="1"/>
        <end position="34"/>
    </location>
</feature>
<name>A0A2S9YI70_9BACT</name>
<sequence>MKETDAEDDLDDSTKPLTHAQIGEMLNEAERPPVQREYPVDLDYFLGFGDAGTPTGMIGSHANHGGPAVSGFCGDRPRPPRVEARAPQASILADLDLYPWGPAPAELGGAPEAVSEAPVPWSLPEPVTPPVAAVASIDRDDAGQEDLRRAGLRSRTGLVAGLALLLACGLGSIVWWVILPERAPPPEPPELIAAVVTNYEEDEFDAEPPEPTENVETVVGRVSVEGPSEIEQIKPWKTERCATQREHADDALRKGEWDRLEELSRESKCWRPSRKAKVLRMNALFELGRTDECVRVGAGSSHPEIKKWMRLCTRSRDPS</sequence>
<reference evidence="3 4" key="1">
    <citation type="submission" date="2018-03" db="EMBL/GenBank/DDBJ databases">
        <title>Draft Genome Sequences of the Obligatory Marine Myxobacteria Enhygromyxa salina SWB007.</title>
        <authorList>
            <person name="Poehlein A."/>
            <person name="Moghaddam J.A."/>
            <person name="Harms H."/>
            <person name="Alanjari M."/>
            <person name="Koenig G.M."/>
            <person name="Daniel R."/>
            <person name="Schaeberle T.F."/>
        </authorList>
    </citation>
    <scope>NUCLEOTIDE SEQUENCE [LARGE SCALE GENOMIC DNA]</scope>
    <source>
        <strain evidence="3 4">SWB007</strain>
    </source>
</reference>
<evidence type="ECO:0000313" key="3">
    <source>
        <dbReference type="EMBL" id="PRQ04779.1"/>
    </source>
</evidence>